<organism evidence="1 2">
    <name type="scientific">Streptomyces albogriseolus</name>
    <dbReference type="NCBI Taxonomy" id="1887"/>
    <lineage>
        <taxon>Bacteria</taxon>
        <taxon>Bacillati</taxon>
        <taxon>Actinomycetota</taxon>
        <taxon>Actinomycetes</taxon>
        <taxon>Kitasatosporales</taxon>
        <taxon>Streptomycetaceae</taxon>
        <taxon>Streptomyces</taxon>
        <taxon>Streptomyces albogriseolus group</taxon>
    </lineage>
</organism>
<sequence length="179" mass="19347">MTACAWCITQPPPMTPMMVAEDAREEMTGTQRTPLPFGFGILVGPKGVAVNPANSEVPKPYTDPQKSPFLNGPSGPRMFLVTFSDPSPGPMQPPDADTEEAHVARVGDLFKAGRLHFVGHDPNGREGYMMLSAPSLDDAWDTARQDPLVAFGFYRAVSVKEVEGPYPWHQYGGPSAVST</sequence>
<reference evidence="1" key="1">
    <citation type="submission" date="2024-07" db="EMBL/GenBank/DDBJ databases">
        <title>Genome sequencing of plant associated microbes to promote plant fitness in Sorghum bicolor and Oryza sativa.</title>
        <authorList>
            <person name="Coleman-Derr D."/>
        </authorList>
    </citation>
    <scope>NUCLEOTIDE SEQUENCE</scope>
    <source>
        <strain evidence="1">SAI-173</strain>
    </source>
</reference>
<evidence type="ECO:0000313" key="1">
    <source>
        <dbReference type="EMBL" id="MEY9809992.1"/>
    </source>
</evidence>
<dbReference type="EMBL" id="JBGCBD010000002">
    <property type="protein sequence ID" value="MEY9809992.1"/>
    <property type="molecule type" value="Genomic_DNA"/>
</dbReference>
<proteinExistence type="predicted"/>
<name>A0ACC6UET1_STRAO</name>
<protein>
    <submittedName>
        <fullName evidence="1">Uncharacterized protein YciI</fullName>
    </submittedName>
</protein>
<evidence type="ECO:0000313" key="2">
    <source>
        <dbReference type="Proteomes" id="UP001565447"/>
    </source>
</evidence>
<comment type="caution">
    <text evidence="1">The sequence shown here is derived from an EMBL/GenBank/DDBJ whole genome shotgun (WGS) entry which is preliminary data.</text>
</comment>
<gene>
    <name evidence="1" type="ORF">RKD21_000249</name>
</gene>
<keyword evidence="2" id="KW-1185">Reference proteome</keyword>
<accession>A0ACC6UET1</accession>
<dbReference type="Proteomes" id="UP001565447">
    <property type="component" value="Unassembled WGS sequence"/>
</dbReference>